<keyword evidence="1" id="KW-0732">Signal</keyword>
<dbReference type="STRING" id="1796646.A4V02_09005"/>
<reference evidence="3" key="1">
    <citation type="submission" date="2016-04" db="EMBL/GenBank/DDBJ databases">
        <title>Complete Genome Sequences of Twelve Strains of a Stable Defined Moderately Diverse Mouse Microbiota 2 (sDMDMm2).</title>
        <authorList>
            <person name="Uchimura Y."/>
            <person name="Wyss M."/>
            <person name="Brugiroux S."/>
            <person name="Limenitakis J.P."/>
            <person name="Stecher B."/>
            <person name="McCoy K.D."/>
            <person name="Macpherson A.J."/>
        </authorList>
    </citation>
    <scope>NUCLEOTIDE SEQUENCE [LARGE SCALE GENOMIC DNA]</scope>
    <source>
        <strain evidence="3">YL27</strain>
    </source>
</reference>
<dbReference type="InterPro" id="IPR011055">
    <property type="entry name" value="Dup_hybrid_motif"/>
</dbReference>
<name>A0A1B1SAN0_9BACT</name>
<feature type="chain" id="PRO_5008529340" evidence="1">
    <location>
        <begin position="31"/>
        <end position="575"/>
    </location>
</feature>
<feature type="signal peptide" evidence="1">
    <location>
        <begin position="1"/>
        <end position="30"/>
    </location>
</feature>
<evidence type="ECO:0000313" key="3">
    <source>
        <dbReference type="Proteomes" id="UP000186351"/>
    </source>
</evidence>
<dbReference type="GO" id="GO:0004222">
    <property type="term" value="F:metalloendopeptidase activity"/>
    <property type="evidence" value="ECO:0007669"/>
    <property type="project" value="TreeGrafter"/>
</dbReference>
<protein>
    <submittedName>
        <fullName evidence="2">Uncharacterized protein</fullName>
    </submittedName>
</protein>
<evidence type="ECO:0000256" key="1">
    <source>
        <dbReference type="SAM" id="SignalP"/>
    </source>
</evidence>
<gene>
    <name evidence="2" type="ORF">A4V02_09005</name>
</gene>
<dbReference type="OrthoDB" id="9810477at2"/>
<dbReference type="CDD" id="cd12797">
    <property type="entry name" value="M23_peptidase"/>
    <property type="match status" value="1"/>
</dbReference>
<dbReference type="SUPFAM" id="SSF51261">
    <property type="entry name" value="Duplicated hybrid motif"/>
    <property type="match status" value="1"/>
</dbReference>
<keyword evidence="3" id="KW-1185">Reference proteome</keyword>
<dbReference type="PANTHER" id="PTHR21666:SF285">
    <property type="entry name" value="M23 FAMILY METALLOPEPTIDASE"/>
    <property type="match status" value="1"/>
</dbReference>
<dbReference type="AlphaFoldDB" id="A0A1B1SAN0"/>
<dbReference type="PANTHER" id="PTHR21666">
    <property type="entry name" value="PEPTIDASE-RELATED"/>
    <property type="match status" value="1"/>
</dbReference>
<sequence length="575" mass="63037">MKDITYTMILRGCAVAAASIIIAGTTTASAQQNADRRTAGDNLPELGLPLDIPLILSGNFGELRRNHFHSGLDFKTQGRTGLTVRSADDGYVSRIVASPWGFGRAVYVTHHSTGLTTVYGHLEAFSPTIDKRVRAEQYARETFSIDMNFLPGELPVKRGEAIGRSGNAGSSGGPHLHMDVRDTRTGDPLDPMVYYRRHIKDAVAPEVRALGLYAVDGEGTVTGASTLVPAKFAQGFTAWGRVAPAIKAYDRMNGTTNIYGVKHLSLEVDGKEVYRRTIDRFSFDNTKAVNTLTDYAGVINSGSWMMWTLLPDSEPLGDMIRTVDRGTLLINEERDYKCRWILVDEHGNRKTQPFTIHGRKADIPEGSRKGSLIDHRGRNTFNVDGAEVTFPKGTFYNDGYISITSTPSEKYLTPVYSVGSATVPVSGEFEVNIDVQCPPATDTEKLCMVRLTPKGGSARVDATWRDGRMEGRPSALGRFTVTTDTVAPKVRPVKPETWGRNGRVKYVLSDNLSGVKTYHGTIDGKFALFELDGKTATATFVMDPSRFTKGKKHEVTMTVTDACGNTATSHDTFIW</sequence>
<organism evidence="2 3">
    <name type="scientific">Muribaculum intestinale</name>
    <dbReference type="NCBI Taxonomy" id="1796646"/>
    <lineage>
        <taxon>Bacteria</taxon>
        <taxon>Pseudomonadati</taxon>
        <taxon>Bacteroidota</taxon>
        <taxon>Bacteroidia</taxon>
        <taxon>Bacteroidales</taxon>
        <taxon>Muribaculaceae</taxon>
        <taxon>Muribaculum</taxon>
    </lineage>
</organism>
<dbReference type="KEGG" id="pary:A4V02_09005"/>
<dbReference type="Gene3D" id="2.70.70.10">
    <property type="entry name" value="Glucose Permease (Domain IIA)"/>
    <property type="match status" value="1"/>
</dbReference>
<accession>A0A1Z2XHZ8</accession>
<proteinExistence type="predicted"/>
<dbReference type="InterPro" id="IPR050570">
    <property type="entry name" value="Cell_wall_metabolism_enzyme"/>
</dbReference>
<evidence type="ECO:0000313" key="2">
    <source>
        <dbReference type="EMBL" id="ANU63851.1"/>
    </source>
</evidence>
<dbReference type="Proteomes" id="UP000186351">
    <property type="component" value="Chromosome"/>
</dbReference>
<accession>A0A1B1SAN0</accession>
<dbReference type="EMBL" id="CP015402">
    <property type="protein sequence ID" value="ANU63851.1"/>
    <property type="molecule type" value="Genomic_DNA"/>
</dbReference>
<dbReference type="RefSeq" id="WP_068961150.1">
    <property type="nucleotide sequence ID" value="NZ_CAJTAP010000003.1"/>
</dbReference>
<dbReference type="GeneID" id="65537004"/>